<comment type="cofactor">
    <cofactor evidence="4">
        <name>a divalent metal cation</name>
        <dbReference type="ChEBI" id="CHEBI:60240"/>
    </cofactor>
    <text evidence="4">Binds 2 divalent metal cations per subunit.</text>
</comment>
<evidence type="ECO:0000256" key="2">
    <source>
        <dbReference type="ARBA" id="ARBA00022801"/>
    </source>
</evidence>
<feature type="binding site" evidence="4">
    <location>
        <position position="210"/>
    </location>
    <ligand>
        <name>Zn(2+)</name>
        <dbReference type="ChEBI" id="CHEBI:29105"/>
        <label>2</label>
    </ligand>
</feature>
<feature type="binding site" evidence="4">
    <location>
        <position position="23"/>
    </location>
    <ligand>
        <name>Zn(2+)</name>
        <dbReference type="ChEBI" id="CHEBI:29105"/>
        <label>1</label>
    </ligand>
</feature>
<feature type="binding site" evidence="4">
    <location>
        <position position="181"/>
    </location>
    <ligand>
        <name>Zn(2+)</name>
        <dbReference type="ChEBI" id="CHEBI:29105"/>
        <label>2</label>
    </ligand>
</feature>
<reference evidence="7 8" key="1">
    <citation type="submission" date="2016-09" db="EMBL/GenBank/DDBJ databases">
        <title>genome sequence of Mycobacterium sp. 739 SCH.</title>
        <authorList>
            <person name="Greninger A.L."/>
            <person name="Qin X."/>
            <person name="Jerome K."/>
            <person name="Vora S."/>
            <person name="Quinn K."/>
        </authorList>
    </citation>
    <scope>NUCLEOTIDE SEQUENCE [LARGE SCALE GENOMIC DNA]</scope>
    <source>
        <strain evidence="7 8">SCH</strain>
    </source>
</reference>
<dbReference type="InterPro" id="IPR001559">
    <property type="entry name" value="Phosphotriesterase"/>
</dbReference>
<keyword evidence="2" id="KW-0378">Hydrolase</keyword>
<keyword evidence="8" id="KW-1185">Reference proteome</keyword>
<dbReference type="GO" id="GO:0016788">
    <property type="term" value="F:hydrolase activity, acting on ester bonds"/>
    <property type="evidence" value="ECO:0007669"/>
    <property type="project" value="InterPro"/>
</dbReference>
<name>A0A1E8QBT3_9MYCO</name>
<dbReference type="RefSeq" id="WP_070351289.1">
    <property type="nucleotide sequence ID" value="NZ_CP043474.1"/>
</dbReference>
<evidence type="ECO:0000256" key="4">
    <source>
        <dbReference type="PIRSR" id="PIRSR601559-51"/>
    </source>
</evidence>
<dbReference type="InterPro" id="IPR032466">
    <property type="entry name" value="Metal_Hydrolase"/>
</dbReference>
<evidence type="ECO:0008006" key="9">
    <source>
        <dbReference type="Google" id="ProtNLM"/>
    </source>
</evidence>
<evidence type="ECO:0000256" key="6">
    <source>
        <dbReference type="SAM" id="MobiDB-lite"/>
    </source>
</evidence>
<evidence type="ECO:0000256" key="5">
    <source>
        <dbReference type="PROSITE-ProRule" id="PRU00679"/>
    </source>
</evidence>
<feature type="binding site" description="via carbamate group" evidence="4">
    <location>
        <position position="148"/>
    </location>
    <ligand>
        <name>Zn(2+)</name>
        <dbReference type="ChEBI" id="CHEBI:29105"/>
        <label>2</label>
    </ligand>
</feature>
<organism evidence="7 8">
    <name type="scientific">Mycolicibacterium grossiae</name>
    <dbReference type="NCBI Taxonomy" id="1552759"/>
    <lineage>
        <taxon>Bacteria</taxon>
        <taxon>Bacillati</taxon>
        <taxon>Actinomycetota</taxon>
        <taxon>Actinomycetes</taxon>
        <taxon>Mycobacteriales</taxon>
        <taxon>Mycobacteriaceae</taxon>
        <taxon>Mycolicibacterium</taxon>
    </lineage>
</organism>
<feature type="binding site" evidence="4">
    <location>
        <position position="269"/>
    </location>
    <ligand>
        <name>Zn(2+)</name>
        <dbReference type="ChEBI" id="CHEBI:29105"/>
        <label>1</label>
    </ligand>
</feature>
<evidence type="ECO:0000313" key="8">
    <source>
        <dbReference type="Proteomes" id="UP000178953"/>
    </source>
</evidence>
<dbReference type="Proteomes" id="UP000178953">
    <property type="component" value="Unassembled WGS sequence"/>
</dbReference>
<dbReference type="Pfam" id="PF02126">
    <property type="entry name" value="PTE"/>
    <property type="match status" value="1"/>
</dbReference>
<accession>A0A1E8QBT3</accession>
<dbReference type="PANTHER" id="PTHR10819">
    <property type="entry name" value="PHOSPHOTRIESTERASE-RELATED"/>
    <property type="match status" value="1"/>
</dbReference>
<feature type="modified residue" description="N6-carboxylysine" evidence="3 5">
    <location>
        <position position="148"/>
    </location>
</feature>
<evidence type="ECO:0000313" key="7">
    <source>
        <dbReference type="EMBL" id="OFJ55550.1"/>
    </source>
</evidence>
<dbReference type="PANTHER" id="PTHR10819:SF3">
    <property type="entry name" value="PHOSPHOTRIESTERASE-RELATED PROTEIN"/>
    <property type="match status" value="1"/>
</dbReference>
<evidence type="ECO:0000256" key="1">
    <source>
        <dbReference type="ARBA" id="ARBA00022723"/>
    </source>
</evidence>
<gene>
    <name evidence="7" type="ORF">BEL07_01195</name>
</gene>
<protein>
    <recommendedName>
        <fullName evidence="9">Phosphotriesterase-related protein</fullName>
    </recommendedName>
</protein>
<keyword evidence="1 4" id="KW-0479">Metal-binding</keyword>
<dbReference type="PROSITE" id="PS51347">
    <property type="entry name" value="PHOSPHOTRIESTERASE_2"/>
    <property type="match status" value="1"/>
</dbReference>
<feature type="binding site" description="via carbamate group" evidence="4">
    <location>
        <position position="148"/>
    </location>
    <ligand>
        <name>Zn(2+)</name>
        <dbReference type="ChEBI" id="CHEBI:29105"/>
        <label>1</label>
    </ligand>
</feature>
<sequence>MTGAVSTVRGQRSTADLGRTLMHEHVIAVSAALANDRPEIAFPHGKQAAIDDAVARLQRVKDAGIDTIVEVTVFGHDRDVPTLMEINARVDLNIVVATGFYTEDLPSKTFEIRQALARQRGGNFFVDVFTADIVDGIGDTGVHAGIIKCVTGSDGLTRGSKGLLRAAAITARDTGVPITTHSDPHTRGGLEQLDLFAAEGVDLTRVIIGHSGDTTDTDYLKALMDTGATMASDRFGYDLPGAATTQQRVDVIADLCRQGYGDRIVVSHDAMLHTDWLDDGYTADFPDWDPTFVPTRVVPMLRDAGVSDTDLRRILVDNPARLLARLYSGDRPSPIPNSRSRSHPFGGR</sequence>
<feature type="region of interest" description="Disordered" evidence="6">
    <location>
        <begin position="327"/>
        <end position="348"/>
    </location>
</feature>
<comment type="caution">
    <text evidence="7">The sequence shown here is derived from an EMBL/GenBank/DDBJ whole genome shotgun (WGS) entry which is preliminary data.</text>
</comment>
<dbReference type="PROSITE" id="PS01322">
    <property type="entry name" value="PHOSPHOTRIESTERASE_1"/>
    <property type="match status" value="1"/>
</dbReference>
<dbReference type="GO" id="GO:0008270">
    <property type="term" value="F:zinc ion binding"/>
    <property type="evidence" value="ECO:0007669"/>
    <property type="project" value="InterPro"/>
</dbReference>
<evidence type="ECO:0000256" key="3">
    <source>
        <dbReference type="PIRSR" id="PIRSR601559-50"/>
    </source>
</evidence>
<proteinExistence type="inferred from homology"/>
<dbReference type="EMBL" id="MCHX01000002">
    <property type="protein sequence ID" value="OFJ55550.1"/>
    <property type="molecule type" value="Genomic_DNA"/>
</dbReference>
<dbReference type="InterPro" id="IPR017947">
    <property type="entry name" value="AryldialkylPase_Zn-BS"/>
</dbReference>
<comment type="similarity">
    <text evidence="5">Belongs to the metallo-dependent hydrolases superfamily. Phosphotriesterase family.</text>
</comment>
<dbReference type="Gene3D" id="3.20.20.140">
    <property type="entry name" value="Metal-dependent hydrolases"/>
    <property type="match status" value="1"/>
</dbReference>
<dbReference type="SUPFAM" id="SSF51556">
    <property type="entry name" value="Metallo-dependent hydrolases"/>
    <property type="match status" value="1"/>
</dbReference>
<dbReference type="AlphaFoldDB" id="A0A1E8QBT3"/>
<feature type="binding site" evidence="4">
    <location>
        <position position="25"/>
    </location>
    <ligand>
        <name>Zn(2+)</name>
        <dbReference type="ChEBI" id="CHEBI:29105"/>
        <label>1</label>
    </ligand>
</feature>